<dbReference type="PROSITE" id="PS01167">
    <property type="entry name" value="RIBOSOMAL_L17"/>
    <property type="match status" value="1"/>
</dbReference>
<keyword evidence="3 4" id="KW-0687">Ribonucleoprotein</keyword>
<dbReference type="HAMAP" id="MF_01368">
    <property type="entry name" value="Ribosomal_bL17"/>
    <property type="match status" value="1"/>
</dbReference>
<name>A0A2H0BKM7_9BACT</name>
<evidence type="ECO:0000313" key="7">
    <source>
        <dbReference type="Proteomes" id="UP000229334"/>
    </source>
</evidence>
<dbReference type="Gene3D" id="3.90.1030.10">
    <property type="entry name" value="Ribosomal protein L17"/>
    <property type="match status" value="1"/>
</dbReference>
<reference evidence="6 7" key="1">
    <citation type="submission" date="2017-09" db="EMBL/GenBank/DDBJ databases">
        <title>Depth-based differentiation of microbial function through sediment-hosted aquifers and enrichment of novel symbionts in the deep terrestrial subsurface.</title>
        <authorList>
            <person name="Probst A.J."/>
            <person name="Ladd B."/>
            <person name="Jarett J.K."/>
            <person name="Geller-Mcgrath D.E."/>
            <person name="Sieber C.M."/>
            <person name="Emerson J.B."/>
            <person name="Anantharaman K."/>
            <person name="Thomas B.C."/>
            <person name="Malmstrom R."/>
            <person name="Stieglmeier M."/>
            <person name="Klingl A."/>
            <person name="Woyke T."/>
            <person name="Ryan C.M."/>
            <person name="Banfield J.F."/>
        </authorList>
    </citation>
    <scope>NUCLEOTIDE SEQUENCE [LARGE SCALE GENOMIC DNA]</scope>
    <source>
        <strain evidence="6">CG22_combo_CG10-13_8_21_14_all_37_9</strain>
    </source>
</reference>
<keyword evidence="2 4" id="KW-0689">Ribosomal protein</keyword>
<dbReference type="InterPro" id="IPR047859">
    <property type="entry name" value="Ribosomal_bL17_CS"/>
</dbReference>
<gene>
    <name evidence="4" type="primary">rplQ</name>
    <name evidence="6" type="ORF">COX02_01310</name>
</gene>
<dbReference type="AlphaFoldDB" id="A0A2H0BKM7"/>
<evidence type="ECO:0000256" key="2">
    <source>
        <dbReference type="ARBA" id="ARBA00022980"/>
    </source>
</evidence>
<protein>
    <recommendedName>
        <fullName evidence="4">Large ribosomal subunit protein bL17</fullName>
    </recommendedName>
</protein>
<comment type="subunit">
    <text evidence="4">Part of the 50S ribosomal subunit. Contacts protein L32.</text>
</comment>
<sequence>MKHHKHTSKLGRKTGQRQALMRTLAGSLFSRGKIKTTEAKAKALRPFAEKVITKAKQDSVANRRLVSEVLGSPKSLEKLFKDIGPRYTKRPGGYLRITKLALRAGDASKMAIIELV</sequence>
<dbReference type="NCBIfam" id="TIGR00059">
    <property type="entry name" value="L17"/>
    <property type="match status" value="1"/>
</dbReference>
<dbReference type="InterPro" id="IPR000456">
    <property type="entry name" value="Ribosomal_bL17"/>
</dbReference>
<organism evidence="6 7">
    <name type="scientific">Candidatus Vogelbacteria bacterium CG22_combo_CG10-13_8_21_14_all_37_9</name>
    <dbReference type="NCBI Taxonomy" id="1975046"/>
    <lineage>
        <taxon>Bacteria</taxon>
        <taxon>Candidatus Vogeliibacteriota</taxon>
    </lineage>
</organism>
<dbReference type="PANTHER" id="PTHR14413">
    <property type="entry name" value="RIBOSOMAL PROTEIN L17"/>
    <property type="match status" value="1"/>
</dbReference>
<dbReference type="GO" id="GO:0003735">
    <property type="term" value="F:structural constituent of ribosome"/>
    <property type="evidence" value="ECO:0007669"/>
    <property type="project" value="InterPro"/>
</dbReference>
<evidence type="ECO:0000313" key="6">
    <source>
        <dbReference type="EMBL" id="PIP58233.1"/>
    </source>
</evidence>
<comment type="caution">
    <text evidence="6">The sequence shown here is derived from an EMBL/GenBank/DDBJ whole genome shotgun (WGS) entry which is preliminary data.</text>
</comment>
<dbReference type="GO" id="GO:0006412">
    <property type="term" value="P:translation"/>
    <property type="evidence" value="ECO:0007669"/>
    <property type="project" value="UniProtKB-UniRule"/>
</dbReference>
<evidence type="ECO:0000256" key="3">
    <source>
        <dbReference type="ARBA" id="ARBA00023274"/>
    </source>
</evidence>
<dbReference type="EMBL" id="PCSX01000023">
    <property type="protein sequence ID" value="PIP58233.1"/>
    <property type="molecule type" value="Genomic_DNA"/>
</dbReference>
<dbReference type="Proteomes" id="UP000229334">
    <property type="component" value="Unassembled WGS sequence"/>
</dbReference>
<comment type="similarity">
    <text evidence="1 4 5">Belongs to the bacterial ribosomal protein bL17 family.</text>
</comment>
<dbReference type="Pfam" id="PF01196">
    <property type="entry name" value="Ribosomal_L17"/>
    <property type="match status" value="1"/>
</dbReference>
<evidence type="ECO:0000256" key="5">
    <source>
        <dbReference type="RuleBase" id="RU000660"/>
    </source>
</evidence>
<evidence type="ECO:0000256" key="1">
    <source>
        <dbReference type="ARBA" id="ARBA00008777"/>
    </source>
</evidence>
<dbReference type="PANTHER" id="PTHR14413:SF16">
    <property type="entry name" value="LARGE RIBOSOMAL SUBUNIT PROTEIN BL17M"/>
    <property type="match status" value="1"/>
</dbReference>
<dbReference type="SUPFAM" id="SSF64263">
    <property type="entry name" value="Prokaryotic ribosomal protein L17"/>
    <property type="match status" value="1"/>
</dbReference>
<dbReference type="GO" id="GO:0022625">
    <property type="term" value="C:cytosolic large ribosomal subunit"/>
    <property type="evidence" value="ECO:0007669"/>
    <property type="project" value="TreeGrafter"/>
</dbReference>
<accession>A0A2H0BKM7</accession>
<evidence type="ECO:0000256" key="4">
    <source>
        <dbReference type="HAMAP-Rule" id="MF_01368"/>
    </source>
</evidence>
<dbReference type="InterPro" id="IPR036373">
    <property type="entry name" value="Ribosomal_bL17_sf"/>
</dbReference>
<proteinExistence type="inferred from homology"/>